<organism evidence="1 2">
    <name type="scientific">Paraburkholderia ginsengisoli</name>
    <dbReference type="NCBI Taxonomy" id="311231"/>
    <lineage>
        <taxon>Bacteria</taxon>
        <taxon>Pseudomonadati</taxon>
        <taxon>Pseudomonadota</taxon>
        <taxon>Betaproteobacteria</taxon>
        <taxon>Burkholderiales</taxon>
        <taxon>Burkholderiaceae</taxon>
        <taxon>Paraburkholderia</taxon>
    </lineage>
</organism>
<reference evidence="1 2" key="1">
    <citation type="submission" date="2020-12" db="EMBL/GenBank/DDBJ databases">
        <title>FDA dAtabase for Regulatory Grade micrObial Sequences (FDA-ARGOS): Supporting development and validation of Infectious Disease Dx tests.</title>
        <authorList>
            <person name="Nelson B."/>
            <person name="Plummer A."/>
            <person name="Tallon L."/>
            <person name="Sadzewicz L."/>
            <person name="Zhao X."/>
            <person name="Boylan J."/>
            <person name="Ott S."/>
            <person name="Bowen H."/>
            <person name="Vavikolanu K."/>
            <person name="Mehta A."/>
            <person name="Aluvathingal J."/>
            <person name="Nadendla S."/>
            <person name="Myers T."/>
            <person name="Yan Y."/>
            <person name="Sichtig H."/>
        </authorList>
    </citation>
    <scope>NUCLEOTIDE SEQUENCE [LARGE SCALE GENOMIC DNA]</scope>
    <source>
        <strain evidence="1 2">FDAARGOS_1049</strain>
    </source>
</reference>
<evidence type="ECO:0000313" key="1">
    <source>
        <dbReference type="EMBL" id="QQC67507.1"/>
    </source>
</evidence>
<dbReference type="Proteomes" id="UP000595610">
    <property type="component" value="Chromosome 2"/>
</dbReference>
<gene>
    <name evidence="1" type="ORF">I6I06_21550</name>
</gene>
<dbReference type="AlphaFoldDB" id="A0A7T4N955"/>
<dbReference type="KEGG" id="pgis:I6I06_21550"/>
<keyword evidence="2" id="KW-1185">Reference proteome</keyword>
<evidence type="ECO:0000313" key="2">
    <source>
        <dbReference type="Proteomes" id="UP000595610"/>
    </source>
</evidence>
<proteinExistence type="predicted"/>
<name>A0A7T4N955_9BURK</name>
<sequence>MTSSFDALEPACVSITGLDVSRSLAAHRSGARAAPASFGARSVLPNWPTGR</sequence>
<protein>
    <submittedName>
        <fullName evidence="1">Uncharacterized protein</fullName>
    </submittedName>
</protein>
<dbReference type="EMBL" id="CP066076">
    <property type="protein sequence ID" value="QQC67507.1"/>
    <property type="molecule type" value="Genomic_DNA"/>
</dbReference>
<dbReference type="RefSeq" id="WP_157004246.1">
    <property type="nucleotide sequence ID" value="NZ_CP066076.1"/>
</dbReference>
<accession>A0A7T4N955</accession>